<evidence type="ECO:0000313" key="2">
    <source>
        <dbReference type="Proteomes" id="UP000248646"/>
    </source>
</evidence>
<reference evidence="1 2" key="1">
    <citation type="submission" date="2018-06" db="EMBL/GenBank/DDBJ databases">
        <title>Genomic Encyclopedia of Type Strains, Phase IV (KMG-IV): sequencing the most valuable type-strain genomes for metagenomic binning, comparative biology and taxonomic classification.</title>
        <authorList>
            <person name="Goeker M."/>
        </authorList>
    </citation>
    <scope>NUCLEOTIDE SEQUENCE [LARGE SCALE GENOMIC DNA]</scope>
    <source>
        <strain evidence="1 2">DSM 5</strain>
    </source>
</reference>
<dbReference type="EMBL" id="QKZI01000019">
    <property type="protein sequence ID" value="PZX01238.1"/>
    <property type="molecule type" value="Genomic_DNA"/>
</dbReference>
<keyword evidence="2" id="KW-1185">Reference proteome</keyword>
<dbReference type="Gene3D" id="2.170.120.40">
    <property type="entry name" value="YbbR-like domain"/>
    <property type="match status" value="2"/>
</dbReference>
<gene>
    <name evidence="1" type="ORF">C7437_1196</name>
</gene>
<dbReference type="PANTHER" id="PTHR37804:SF1">
    <property type="entry name" value="CDAA REGULATORY PROTEIN CDAR"/>
    <property type="match status" value="1"/>
</dbReference>
<organism evidence="1 2">
    <name type="scientific">Psychrobacillus insolitus</name>
    <dbReference type="NCBI Taxonomy" id="1461"/>
    <lineage>
        <taxon>Bacteria</taxon>
        <taxon>Bacillati</taxon>
        <taxon>Bacillota</taxon>
        <taxon>Bacilli</taxon>
        <taxon>Bacillales</taxon>
        <taxon>Bacillaceae</taxon>
        <taxon>Psychrobacillus</taxon>
    </lineage>
</organism>
<name>A0A2W7M9Q3_9BACI</name>
<dbReference type="OrthoDB" id="2960905at2"/>
<dbReference type="Proteomes" id="UP000248646">
    <property type="component" value="Unassembled WGS sequence"/>
</dbReference>
<accession>A0A2W7M9Q3</accession>
<comment type="caution">
    <text evidence="1">The sequence shown here is derived from an EMBL/GenBank/DDBJ whole genome shotgun (WGS) entry which is preliminary data.</text>
</comment>
<dbReference type="AlphaFoldDB" id="A0A2W7M9Q3"/>
<dbReference type="InterPro" id="IPR012505">
    <property type="entry name" value="YbbR"/>
</dbReference>
<sequence length="325" mass="36299">MDKMIDNPWFLRMVAFALAMLLFFTVKSGIENENLNNTGGTTIDALRNVPVEAYYDENNLVVTGIPETVTVNIEGPSSLILSTKAMNDYKVFVDLRELPIGEHRVAISHENLPEKLNVTIDPFYIDVIIEEKMSKKIDVEPDMNESMIDKNYVVKSYDVNPKVVTITGAKSIVESISYVKATIVTEEGISDSFEQQANIRVLDRELNKLDVLIEPATAQVQVKVEEYSREVSLSLRPSGTPKKGVSINNLSTDVEKIRLFGPRAIVDKIEKLVVDVDVSKLEKSGEFDVELAIPEGVTKLSLEKIKVNGNLTTEDETTMKELSEE</sequence>
<dbReference type="Gene3D" id="2.170.120.30">
    <property type="match status" value="1"/>
</dbReference>
<evidence type="ECO:0000313" key="1">
    <source>
        <dbReference type="EMBL" id="PZX01238.1"/>
    </source>
</evidence>
<dbReference type="Pfam" id="PF07949">
    <property type="entry name" value="YbbR"/>
    <property type="match status" value="3"/>
</dbReference>
<dbReference type="InterPro" id="IPR053154">
    <property type="entry name" value="c-di-AMP_regulator"/>
</dbReference>
<proteinExistence type="predicted"/>
<protein>
    <submittedName>
        <fullName evidence="1">YbbR domain-containing protein</fullName>
    </submittedName>
</protein>
<dbReference type="PANTHER" id="PTHR37804">
    <property type="entry name" value="CDAA REGULATORY PROTEIN CDAR"/>
    <property type="match status" value="1"/>
</dbReference>
<dbReference type="RefSeq" id="WP_111441076.1">
    <property type="nucleotide sequence ID" value="NZ_QKZI01000019.1"/>
</dbReference>